<evidence type="ECO:0000313" key="2">
    <source>
        <dbReference type="EMBL" id="PTB40065.1"/>
    </source>
</evidence>
<dbReference type="OrthoDB" id="47007at2759"/>
<gene>
    <name evidence="2" type="ORF">M441DRAFT_90405</name>
</gene>
<protein>
    <recommendedName>
        <fullName evidence="1">Heterokaryon incompatibility domain-containing protein</fullName>
    </recommendedName>
</protein>
<dbReference type="Proteomes" id="UP000240493">
    <property type="component" value="Unassembled WGS sequence"/>
</dbReference>
<dbReference type="STRING" id="1042311.A0A2T3Z5K0"/>
<feature type="domain" description="Heterokaryon incompatibility" evidence="1">
    <location>
        <begin position="234"/>
        <end position="388"/>
    </location>
</feature>
<evidence type="ECO:0000313" key="3">
    <source>
        <dbReference type="Proteomes" id="UP000240493"/>
    </source>
</evidence>
<dbReference type="InterPro" id="IPR010730">
    <property type="entry name" value="HET"/>
</dbReference>
<evidence type="ECO:0000259" key="1">
    <source>
        <dbReference type="Pfam" id="PF06985"/>
    </source>
</evidence>
<dbReference type="AlphaFoldDB" id="A0A2T3Z5K0"/>
<accession>A0A2T3Z5K0</accession>
<reference evidence="2 3" key="1">
    <citation type="submission" date="2016-07" db="EMBL/GenBank/DDBJ databases">
        <title>Multiple horizontal gene transfer events from other fungi enriched the ability of initially mycotrophic Trichoderma (Ascomycota) to feed on dead plant biomass.</title>
        <authorList>
            <consortium name="DOE Joint Genome Institute"/>
            <person name="Aerts A."/>
            <person name="Atanasova L."/>
            <person name="Chenthamara K."/>
            <person name="Zhang J."/>
            <person name="Grujic M."/>
            <person name="Henrissat B."/>
            <person name="Kuo A."/>
            <person name="Salamov A."/>
            <person name="Lipzen A."/>
            <person name="Labutti K."/>
            <person name="Barry K."/>
            <person name="Miao Y."/>
            <person name="Rahimi M.J."/>
            <person name="Shen Q."/>
            <person name="Grigoriev I.V."/>
            <person name="Kubicek C.P."/>
            <person name="Druzhinina I.S."/>
        </authorList>
    </citation>
    <scope>NUCLEOTIDE SEQUENCE [LARGE SCALE GENOMIC DNA]</scope>
    <source>
        <strain evidence="2 3">CBS 433.97</strain>
    </source>
</reference>
<name>A0A2T3Z5K0_TRIA4</name>
<dbReference type="PANTHER" id="PTHR33112:SF10">
    <property type="entry name" value="TOL"/>
    <property type="match status" value="1"/>
</dbReference>
<dbReference type="EMBL" id="KZ679263">
    <property type="protein sequence ID" value="PTB40065.1"/>
    <property type="molecule type" value="Genomic_DNA"/>
</dbReference>
<dbReference type="Pfam" id="PF06985">
    <property type="entry name" value="HET"/>
    <property type="match status" value="1"/>
</dbReference>
<sequence>MVACVRESLLAVCGSWSYLCARCSSVCLGALKRELPAGLTSRLGAKEGMVLLRDGSTLAQSATRCRLCGLIQEALLCSLQTVVNKDKGDAVAALSLARDAVVLEPKADSQGSTFPDPPTGGSHLTGLNVTATESTTGRLLQAKIRLYTHGQHKGPRHRHDIVGRPQLQGPASPEAFSLVERWLGACKRDHPCCWETLSGELLNESQLPELPSRVIQVTGNSVKLLPSGRRCGRYATLSHCWGSSGRQPLKTTRANLQGHLQGIPWASIPKTFQDAITVTRNIGLEYVWIDSLCIVQDDHQDWLKESKRMGSIYEQAEITIAASHTPGCWEGFFFARHPPPPSVEIPGFFSHETDASRVQVFATIRRDTATNTFPEFGALNSRAWATQEWLLSRRIIFFTKGTLIWSCKAITQRETGERCYSVSRNTRWKNIIEQYSDRQLTFPTDRLIALEGLRRELGKKIACEYAFGVWKESLPNQLLWQVTKRIGGAAISDPLKLPTWTWAHVPSGVRFLTIDRAKNLCDSIAFGDDARRMSLQVRAKRLSNLTTTLDFGQGDAVTEAIYVDMISSHAKATKSMAHFILDQGDSPIGWVVFDLAAEDTTSEPILCLALMGSIGRREEQAERRTGKVVSKKLRHYWVLLVRQRNDGRYYRIGIGKTYGSKWWQDADIKTLELV</sequence>
<organism evidence="2 3">
    <name type="scientific">Trichoderma asperellum (strain ATCC 204424 / CBS 433.97 / NBRC 101777)</name>
    <dbReference type="NCBI Taxonomy" id="1042311"/>
    <lineage>
        <taxon>Eukaryota</taxon>
        <taxon>Fungi</taxon>
        <taxon>Dikarya</taxon>
        <taxon>Ascomycota</taxon>
        <taxon>Pezizomycotina</taxon>
        <taxon>Sordariomycetes</taxon>
        <taxon>Hypocreomycetidae</taxon>
        <taxon>Hypocreales</taxon>
        <taxon>Hypocreaceae</taxon>
        <taxon>Trichoderma</taxon>
    </lineage>
</organism>
<keyword evidence="3" id="KW-1185">Reference proteome</keyword>
<dbReference type="PANTHER" id="PTHR33112">
    <property type="entry name" value="DOMAIN PROTEIN, PUTATIVE-RELATED"/>
    <property type="match status" value="1"/>
</dbReference>
<proteinExistence type="predicted"/>